<keyword evidence="2" id="KW-1185">Reference proteome</keyword>
<comment type="caution">
    <text evidence="1">The sequence shown here is derived from an EMBL/GenBank/DDBJ whole genome shotgun (WGS) entry which is preliminary data.</text>
</comment>
<evidence type="ECO:0000313" key="1">
    <source>
        <dbReference type="EMBL" id="KAF7387535.1"/>
    </source>
</evidence>
<protein>
    <submittedName>
        <fullName evidence="1">Uncharacterized protein</fullName>
    </submittedName>
</protein>
<organism evidence="1 2">
    <name type="scientific">Vespula pensylvanica</name>
    <name type="common">Western yellow jacket</name>
    <name type="synonym">Wasp</name>
    <dbReference type="NCBI Taxonomy" id="30213"/>
    <lineage>
        <taxon>Eukaryota</taxon>
        <taxon>Metazoa</taxon>
        <taxon>Ecdysozoa</taxon>
        <taxon>Arthropoda</taxon>
        <taxon>Hexapoda</taxon>
        <taxon>Insecta</taxon>
        <taxon>Pterygota</taxon>
        <taxon>Neoptera</taxon>
        <taxon>Endopterygota</taxon>
        <taxon>Hymenoptera</taxon>
        <taxon>Apocrita</taxon>
        <taxon>Aculeata</taxon>
        <taxon>Vespoidea</taxon>
        <taxon>Vespidae</taxon>
        <taxon>Vespinae</taxon>
        <taxon>Vespula</taxon>
    </lineage>
</organism>
<name>A0A834JGC8_VESPE</name>
<reference evidence="1" key="1">
    <citation type="journal article" date="2020" name="G3 (Bethesda)">
        <title>High-Quality Assemblies for Three Invasive Social Wasps from the &lt;i&gt;Vespula&lt;/i&gt; Genus.</title>
        <authorList>
            <person name="Harrop T.W.R."/>
            <person name="Guhlin J."/>
            <person name="McLaughlin G.M."/>
            <person name="Permina E."/>
            <person name="Stockwell P."/>
            <person name="Gilligan J."/>
            <person name="Le Lec M.F."/>
            <person name="Gruber M.A.M."/>
            <person name="Quinn O."/>
            <person name="Lovegrove M."/>
            <person name="Duncan E.J."/>
            <person name="Remnant E.J."/>
            <person name="Van Eeckhoven J."/>
            <person name="Graham B."/>
            <person name="Knapp R.A."/>
            <person name="Langford K.W."/>
            <person name="Kronenberg Z."/>
            <person name="Press M.O."/>
            <person name="Eacker S.M."/>
            <person name="Wilson-Rankin E.E."/>
            <person name="Purcell J."/>
            <person name="Lester P.J."/>
            <person name="Dearden P.K."/>
        </authorList>
    </citation>
    <scope>NUCLEOTIDE SEQUENCE</scope>
    <source>
        <strain evidence="1">Volc-1</strain>
    </source>
</reference>
<accession>A0A834JGC8</accession>
<gene>
    <name evidence="1" type="ORF">H0235_018467</name>
</gene>
<dbReference type="AlphaFoldDB" id="A0A834JGC8"/>
<proteinExistence type="predicted"/>
<dbReference type="Proteomes" id="UP000600918">
    <property type="component" value="Unassembled WGS sequence"/>
</dbReference>
<sequence length="77" mass="9162">MVMVAWIFNNLPRRKKNKMGRSSEEITEGLAVRIERVKNGEWMKLCKRNTWIKVSALVSESHPNSVVDTRFERFLRR</sequence>
<evidence type="ECO:0000313" key="2">
    <source>
        <dbReference type="Proteomes" id="UP000600918"/>
    </source>
</evidence>
<dbReference type="EMBL" id="JACSDY010000027">
    <property type="protein sequence ID" value="KAF7387535.1"/>
    <property type="molecule type" value="Genomic_DNA"/>
</dbReference>